<keyword evidence="3" id="KW-1185">Reference proteome</keyword>
<accession>A0AAV6I8F0</accession>
<gene>
    <name evidence="2" type="ORF">RHGRI_030752</name>
</gene>
<evidence type="ECO:0000313" key="2">
    <source>
        <dbReference type="EMBL" id="KAG5523858.1"/>
    </source>
</evidence>
<comment type="caution">
    <text evidence="2">The sequence shown here is derived from an EMBL/GenBank/DDBJ whole genome shotgun (WGS) entry which is preliminary data.</text>
</comment>
<proteinExistence type="predicted"/>
<feature type="compositionally biased region" description="Acidic residues" evidence="1">
    <location>
        <begin position="8"/>
        <end position="26"/>
    </location>
</feature>
<dbReference type="AlphaFoldDB" id="A0AAV6I8F0"/>
<name>A0AAV6I8F0_9ERIC</name>
<organism evidence="2 3">
    <name type="scientific">Rhododendron griersonianum</name>
    <dbReference type="NCBI Taxonomy" id="479676"/>
    <lineage>
        <taxon>Eukaryota</taxon>
        <taxon>Viridiplantae</taxon>
        <taxon>Streptophyta</taxon>
        <taxon>Embryophyta</taxon>
        <taxon>Tracheophyta</taxon>
        <taxon>Spermatophyta</taxon>
        <taxon>Magnoliopsida</taxon>
        <taxon>eudicotyledons</taxon>
        <taxon>Gunneridae</taxon>
        <taxon>Pentapetalae</taxon>
        <taxon>asterids</taxon>
        <taxon>Ericales</taxon>
        <taxon>Ericaceae</taxon>
        <taxon>Ericoideae</taxon>
        <taxon>Rhodoreae</taxon>
        <taxon>Rhododendron</taxon>
    </lineage>
</organism>
<feature type="compositionally biased region" description="Acidic residues" evidence="1">
    <location>
        <begin position="34"/>
        <end position="48"/>
    </location>
</feature>
<protein>
    <submittedName>
        <fullName evidence="2">Uncharacterized protein</fullName>
    </submittedName>
</protein>
<dbReference type="EMBL" id="JACTNZ010000011">
    <property type="protein sequence ID" value="KAG5523858.1"/>
    <property type="molecule type" value="Genomic_DNA"/>
</dbReference>
<feature type="region of interest" description="Disordered" evidence="1">
    <location>
        <begin position="1"/>
        <end position="52"/>
    </location>
</feature>
<sequence length="69" mass="8001">MKENQAQDNEENREDFEPEEQEDPSDDNSHGGSDNEEDGFLTDPDMDDFGWLLPVDAPVNWGAEFQWRI</sequence>
<evidence type="ECO:0000256" key="1">
    <source>
        <dbReference type="SAM" id="MobiDB-lite"/>
    </source>
</evidence>
<dbReference type="Proteomes" id="UP000823749">
    <property type="component" value="Chromosome 11"/>
</dbReference>
<reference evidence="2" key="1">
    <citation type="submission" date="2020-08" db="EMBL/GenBank/DDBJ databases">
        <title>Plant Genome Project.</title>
        <authorList>
            <person name="Zhang R.-G."/>
        </authorList>
    </citation>
    <scope>NUCLEOTIDE SEQUENCE</scope>
    <source>
        <strain evidence="2">WSP0</strain>
        <tissue evidence="2">Leaf</tissue>
    </source>
</reference>
<evidence type="ECO:0000313" key="3">
    <source>
        <dbReference type="Proteomes" id="UP000823749"/>
    </source>
</evidence>